<feature type="compositionally biased region" description="Basic and acidic residues" evidence="17">
    <location>
        <begin position="3333"/>
        <end position="3342"/>
    </location>
</feature>
<feature type="compositionally biased region" description="Polar residues" evidence="17">
    <location>
        <begin position="215"/>
        <end position="232"/>
    </location>
</feature>
<dbReference type="CDD" id="cd01647">
    <property type="entry name" value="RT_LTR"/>
    <property type="match status" value="3"/>
</dbReference>
<dbReference type="Pfam" id="PF08284">
    <property type="entry name" value="RVP_2"/>
    <property type="match status" value="3"/>
</dbReference>
<keyword evidence="12" id="KW-0695">RNA-directed DNA polymerase</keyword>
<evidence type="ECO:0000256" key="12">
    <source>
        <dbReference type="ARBA" id="ARBA00022918"/>
    </source>
</evidence>
<feature type="compositionally biased region" description="Low complexity" evidence="17">
    <location>
        <begin position="1745"/>
        <end position="1756"/>
    </location>
</feature>
<evidence type="ECO:0000256" key="6">
    <source>
        <dbReference type="ARBA" id="ARBA00022723"/>
    </source>
</evidence>
<dbReference type="InterPro" id="IPR041373">
    <property type="entry name" value="RT_RNaseH"/>
</dbReference>
<keyword evidence="8" id="KW-0255">Endonuclease</keyword>
<proteinExistence type="predicted"/>
<feature type="compositionally biased region" description="Low complexity" evidence="17">
    <location>
        <begin position="3255"/>
        <end position="3266"/>
    </location>
</feature>
<feature type="compositionally biased region" description="Polar residues" evidence="17">
    <location>
        <begin position="3235"/>
        <end position="3252"/>
    </location>
</feature>
<dbReference type="SMART" id="SM00343">
    <property type="entry name" value="ZnF_C2HC"/>
    <property type="match status" value="3"/>
</dbReference>
<evidence type="ECO:0000256" key="15">
    <source>
        <dbReference type="ARBA" id="ARBA00023172"/>
    </source>
</evidence>
<evidence type="ECO:0000256" key="7">
    <source>
        <dbReference type="ARBA" id="ARBA00022750"/>
    </source>
</evidence>
<feature type="compositionally biased region" description="Polar residues" evidence="17">
    <location>
        <begin position="1"/>
        <end position="12"/>
    </location>
</feature>
<evidence type="ECO:0000256" key="2">
    <source>
        <dbReference type="ARBA" id="ARBA00022670"/>
    </source>
</evidence>
<feature type="region of interest" description="Disordered" evidence="17">
    <location>
        <begin position="3333"/>
        <end position="3369"/>
    </location>
</feature>
<keyword evidence="4" id="KW-0548">Nucleotidyltransferase</keyword>
<dbReference type="InterPro" id="IPR036397">
    <property type="entry name" value="RNaseH_sf"/>
</dbReference>
<dbReference type="EC" id="2.7.7.49" evidence="1"/>
<dbReference type="GO" id="GO:0004190">
    <property type="term" value="F:aspartic-type endopeptidase activity"/>
    <property type="evidence" value="ECO:0007669"/>
    <property type="project" value="UniProtKB-KW"/>
</dbReference>
<dbReference type="InterPro" id="IPR056924">
    <property type="entry name" value="SH3_Tf2-1"/>
</dbReference>
<dbReference type="Gene3D" id="3.30.420.10">
    <property type="entry name" value="Ribonuclease H-like superfamily/Ribonuclease H"/>
    <property type="match status" value="6"/>
</dbReference>
<reference evidence="20" key="2">
    <citation type="submission" date="2006-08" db="EMBL/GenBank/DDBJ databases">
        <authorList>
            <person name="Childs K."/>
        </authorList>
    </citation>
    <scope>NUCLEOTIDE SEQUENCE</scope>
</reference>
<keyword evidence="11" id="KW-0229">DNA integration</keyword>
<evidence type="ECO:0000256" key="5">
    <source>
        <dbReference type="ARBA" id="ARBA00022722"/>
    </source>
</evidence>
<accession>Q0KIS1</accession>
<feature type="region of interest" description="Disordered" evidence="17">
    <location>
        <begin position="1"/>
        <end position="25"/>
    </location>
</feature>
<feature type="compositionally biased region" description="Polar residues" evidence="17">
    <location>
        <begin position="1725"/>
        <end position="1742"/>
    </location>
</feature>
<dbReference type="PROSITE" id="PS50158">
    <property type="entry name" value="ZF_CCHC"/>
    <property type="match status" value="3"/>
</dbReference>
<dbReference type="Pfam" id="PF24626">
    <property type="entry name" value="SH3_Tf2-1"/>
    <property type="match status" value="3"/>
</dbReference>
<name>Q0KIS1_SOLDE</name>
<dbReference type="CDD" id="cd00303">
    <property type="entry name" value="retropepsin_like"/>
    <property type="match status" value="3"/>
</dbReference>
<dbReference type="GO" id="GO:0006310">
    <property type="term" value="P:DNA recombination"/>
    <property type="evidence" value="ECO:0007669"/>
    <property type="project" value="UniProtKB-KW"/>
</dbReference>
<keyword evidence="10" id="KW-0460">Magnesium</keyword>
<evidence type="ECO:0000259" key="19">
    <source>
        <dbReference type="PROSITE" id="PS50994"/>
    </source>
</evidence>
<evidence type="ECO:0000256" key="4">
    <source>
        <dbReference type="ARBA" id="ARBA00022695"/>
    </source>
</evidence>
<sequence>MLSQAVTNQIGQQRGARQEGADTSRIREFLGMNPSSFTGSSTTEDLENFIEELKKIFDVMHMSDTERVELAAYQLKDVARTWFDQWKGGRVENAPPASWACFEEAFLGHFFPRELKEVKVREFLTLKQESLSVHEYSLKFTQLSRYAPEMVADMRNRMSLFVAGLSRLSSKEGRAAMLIGDMDISRLMVYVQQVEEEKLRDREEFRNKRVKTRNESGQQRGNSNRSSFQQRQKGPATSSARAPAPRYRGEHNVQNSKDFKVTPAQSSGSVVRGGSSFPACAKCGRVHPGKCRQGQTCCFRCGQEGHFMKECPKNKQSSEKLGSRAQSSSISPPDRMASRGATSSTGGGANRLYAITSRHEQENSPNVVTGMIKVFVFNVYALLDPGASLSFVTPYVANQFEVLPERLCEPFCVSTPVGESILAERVYRDCPVSISHKSTKADLVELDMVNFDVILGMDWLHACYASLDCRTRAVKFQFLNEPVIEWSSSSTVPKDYRQLNKVTIKNKYPLPRIDDLFDQLQGATCFSKIDLRSGYHQLRVRECDIPKTAFRTRYGHYEFLVMSFGLTNAPAAFMDLMNRVFKPYLDMFVIVFIDDILIYSRNEGDHASHLRTVLQTLKDKELYAKFSKCEFWLKSVAFLGHIVSGDGIKVDTWKIEAVQNWPRPTSPTEIRSFLGLAGYYRRFVEGFSTIASPLTKLTQKTVKLQWSEACEKSFQELKKRLTTAPVLTLPEGTQGFVVHCDASRVGLGCVLMQNDKVIAYASRQLKAHEKNYPTHDLELAAVVFALKIWRHYLYGVHVDIFTDHKSLQYVLTQKELNLRQRRWLELLKDYVLSILYHPGKANVVADSLSRLSMGSTAHIEEGRRELTKDVHRLACLGVRFTDSAKGGIAVANRAESSLVLEVKKKQDQDPILLELKANVQKQRVLAFEQGGDGALRYQGRLCVPMVDGLQEKIMEEAHSSRYSVHPGSTKMYRDLREVYWWNGMKKGIAEFVAKCPNCQQVKVEHQRPGGLAQRIELPEWKWEMINMDFITGLPRSRRQHDSIWVIVDRMTKSAHFLPVKTTNTTEDYAKLYVQEIKGLGSKVNLSTAFHPQTDGQAEHTIQILEDMLRACVIDFKGNWDDHLPLIEFAYNNSYHPSIQMAPYEALYGRRCRSPIGWFEVGEAQLIGPDLVHQAMEKVKVIKERLKTAQSRQKSYTDVRRRALEFEVDDWVYLKVSPMKGVMRFGKKGKLSPRYIGPYRIAKRIGNVAYELELPQELAAVHPVFHISMLKKCIGDPSLILPTESIKINDNLSYEEVPVQILDRQVRRLRTKDVASVKADFGSFFLSHFKRERVRVLEGEEGKKKRRRGERRSTSFRRGLSSGVIPNRYLLVIVDVVGCVVEVIVRWNYDSKSYDPFEVDSPSIFSKFWLSIPIDGRDLRTVDRLTVRTSQPSIGTEAGLFGASIYGHDLRFVTRPTDLVSDTPKFRYPGSASCTSLIQLSTPESVIVMPPRRVGRGRLPRCYVDEQELPYAPGVQDQGEIGQQRGARQEGADTSRIREFLGMNPSSFTGSSTTEDLENFIEELKKIFDVMHMSDTERVELAAYQLKDVARTWFDQWKGGRVENAPPASWACFEEAFLGHFFPRELKEVKVREFLTLKQESLSVHEYSLKFTQLSRYAPEMVADMRNRMSLFVAGLSRLSSKEGRAAMLIGDMDISRLMVYVQQVEEEKLRDREEFRNKRVKTRNESGQQRGNSNRSSFQQRQKGPATSSARAPAPRYRGEHNVQNSKDFKVTPAQSSGSVVRGGSSFPACAKCGRVHPGKCRQGQTCCFRCGQEGHFMKECPKNKQSSEKLGSRAQSSSISPLDRMASRGATSSTGGGANRLYAITSRHEQENSPNVVTGMIKVFVFNVYALLDPGASLSFVTPYVANQFEVLPERLCEPFCVSTPVGESILAERVYRDCPVSISHKSTKADLVELDMVNFDVILGMDWLHACYASLDCRTRAVKFQFLNEPVIEWSSSSTVPKDYRQLNKVTIKNKYPLPRIDDLFDQLQGATCFSKIDLRSGYHQLRVRECDIPKTAFRTRYGHYEFLVMSFGLTNAPAAFMDLMNRVFKPYLDMFVIVFIDDILIYSRNEGDHASHLRTVLQTLKDKELYAKFSKCEFWLKSVAFLGHIVSGDGIKVDTWKIEAVQNWPRPTSPTEIRSFLGLAGYYRRFVEGFSTIASPLTKLTQKTVKLQWSEACEKSFQELKKRLTTAPVLTLPEGTQGFVVHCDASRVGLGCVLMQNDKVIAYASRQLKAHEKNYPTHDLELAAVVFALKIWRHYLYGVHVDIFTDHKSLQYVLTQKELNLRQRRWLELLKDYVLSILYHPGKANVVADSLSRLSMGSTAHIEEGRRELTKDVHRLACLGVRFTDSAKGGIAVANRAESSLVLEVKKKQDQDPILLELKANVQKQRVLAFEQGGDGALRYQGRLCVPMVDGLQEKIMEEAHSSRYSVHPGSTKMYRDLREVYWWNGMKKGIAEFVAKCPNCQQVKVEHQRPGGLAQRIELPEWKWEMINMDFITGLPRSRRQHDSIWVIVDRMTKSAHFLPVKTTNTTEDYAKLYVQEIKGLGSKVNLSTAFHPQTDGQAEHTIQILEDMLRACVIDFKGNWDDHLPLIEFAYNNSYHPSIQMAPYEALYGRRCRSPIGWFEVGEAQLIGPDLVHQAMEKVKVIKERLKTAQSRQKSYTDVRRRALEFEVDDWVYLKVSPMKGVMRFGKKGKLSPRYIGPYRIAKRIGNVAYELELPQELAAVHPVFHISMLKKCIGDPSLILPTESIKINDNLSYEEVPVQILDRQVRRLRTKDVASVKADFGSFFLSHFKRERVRVLEGEEGKKKRRRGERRSTSFRRGLSSGVIPNRYLLVIVDVVGCVVEVIVRWNYDSKSYDPFEVDSPSIFSKFWLSIPIDGRDLRTVDRLTVRTSQPSIGTEAGLFGASIYGHDLRFVTRPTDLVSDTPKFRYPGSASCTSLIQLSTPESVIVMPPRRVGRGRLPRCYVDEQELPYAPGVQDQGEIGQQRGARQEGADTSRIREFLGMNPSSFTGSSTTEDLENFIEELKKIFDVMHMSDTERVELAAYQLKDVARTWFDQWKGGRVENAPPASWACFEEAFLGHFFPRELKEVKVREFLTLKQESLSVHEYSLKFTQLSRYAPEMVADMRNRMSLFVAGLSRLSSKEGRAAMLIGDMDISRLMVYVQQVEEEKLRDREEFRNKRVKTRNESGQQRGNSNRSSFQQRQKGPATSSARAPAPRYRGEHNVQNSKDFKVTPAQSSGSVVRGGSSFPACAKCGRVHPGKCRQGQTCCFRCGQEGHFMKECPKNKQSSEKLGSRAQSSSISPLDRMASRGATSSTGGGANRLYAITSRHEQENSPNVVTGMIKVFVFNVYALLDPGASLSFVTPYVANQFEVLPERLCEPFCVSTPVGESILAERVYRDCPVSISHKSTKADLVELDMVNFDVILGMDWLHACYASLDCRTRAVKFQFLNEPVIEWSSSSTVPKDYRQLNKVTIKNKYPLPRIDDLFDQLQGATCFSKIDLRSGYHQLRVRECDIPKTAFRTRYGHYEFLVMSFGLTNAPAAFMDLMNRVFKPYLDMFVIVFIDDILIYSRNEGDHASHLRTVLQTLKDKELYAKFSKCEFWLKSVAFLGHIVSGDGIKVDTWKIEAVQNWPRPTSPTEIRSFLGLAGYYRRFVEGFSTIASPLTKLTQKTVKLQWSEACEKSFQELKKRLTTAPVLTLPEGTQGFVVHCDASRVGLGCVLMQNDKVIAYASRQLKAHEKNYPTHDLELAAVVFALKIWRHYLYGVHVDIFTDHKSLQYVLTQKELNLRQRRWLELLKDYVLSILYHPGKANVVADSLSRLSMGSTAHIEEGRRELTKDVHRLACLGVRFTDSAKGGIAVANRAESSLVLEVKKKQDQDPILLELKANVQKQRVLAFEQGGDGALRYQGRLCVPMVDGLQEKIMEEAHSSRYSVHPGSTKMYRDLREVYWWNGMKKGIAEFVAKCPNCQQVKVEHQRPGGLAQRIELPEWKWEMINMDFITGLPRSRRQHDSIWVIVDRMTKSAHFLPVKTTNTTEDYAKLYVQEIKGLGSKVNLSTAFHPQTDGQAEHTIQILEDMLRACVIDFKGNWDDHLPLIEFAYNNSYHPSIQMAPYEALYGRRCRSPIGWFEVGEAQLIGPDLVHQAMEKVKVIKERLKTAQSRQKSYTDVRRRALEFEVDDWVYLKVSPMKGVMRFGKKGKLSPRYIGPYRIAKRIGNVAYELELPQELAAVHPVFHISMLKKCIGDPSLILPTESIKINDNLSYEEVPVQILDRQVRRLRTKDVASVKADFGSFFLSHFKRERVRVLEGEEGKKKRRRGERRSTSFRRGLSSGVIPNRYLLVIVDVVGCVVEVIVRWNYDSKSYDPFEVDSPSIFSKFWLSIPIDGRDLRTVDRLTVRTSQPSIGTEAGLFGASIYGHDLRFVTRPTDLVSDTPKFRYPGSASCTSLIQLSTPESVVSAELRKPGQGFAWGQQWSPSAGPAQGVGSGRDMLEAM</sequence>
<reference evidence="20" key="1">
    <citation type="submission" date="2004-05" db="EMBL/GenBank/DDBJ databases">
        <authorList>
            <person name="Buell R."/>
            <person name="Liu J."/>
            <person name="Childs K."/>
            <person name="Zaborsky J."/>
            <person name="Tallon L."/>
            <person name="Wirtz U."/>
            <person name="Wei F."/>
            <person name="Kuang H."/>
            <person name="Zhang P."/>
            <person name="Marano M."/>
            <person name="Baker B."/>
        </authorList>
    </citation>
    <scope>NUCLEOTIDE SEQUENCE</scope>
</reference>
<keyword evidence="2" id="KW-0645">Protease</keyword>
<dbReference type="InterPro" id="IPR001584">
    <property type="entry name" value="Integrase_cat-core"/>
</dbReference>
<feature type="compositionally biased region" description="Low complexity" evidence="17">
    <location>
        <begin position="235"/>
        <end position="246"/>
    </location>
</feature>
<dbReference type="Pfam" id="PF03732">
    <property type="entry name" value="Retrotrans_gag"/>
    <property type="match status" value="3"/>
</dbReference>
<dbReference type="GO" id="GO:0008270">
    <property type="term" value="F:zinc ion binding"/>
    <property type="evidence" value="ECO:0007669"/>
    <property type="project" value="UniProtKB-KW"/>
</dbReference>
<keyword evidence="5" id="KW-0540">Nuclease</keyword>
<keyword evidence="13" id="KW-0239">DNA-directed DNA polymerase</keyword>
<dbReference type="EMBL" id="AC149266">
    <property type="protein sequence ID" value="ABI34354.1"/>
    <property type="molecule type" value="Genomic_DNA"/>
</dbReference>
<evidence type="ECO:0000256" key="17">
    <source>
        <dbReference type="SAM" id="MobiDB-lite"/>
    </source>
</evidence>
<feature type="domain" description="Integrase catalytic" evidence="19">
    <location>
        <begin position="1045"/>
        <end position="1150"/>
    </location>
</feature>
<evidence type="ECO:0000313" key="20">
    <source>
        <dbReference type="EMBL" id="ABI34354.1"/>
    </source>
</evidence>
<feature type="domain" description="Integrase catalytic" evidence="19">
    <location>
        <begin position="2555"/>
        <end position="2660"/>
    </location>
</feature>
<feature type="compositionally biased region" description="Basic and acidic residues" evidence="17">
    <location>
        <begin position="310"/>
        <end position="322"/>
    </location>
</feature>
<dbReference type="Pfam" id="PF17921">
    <property type="entry name" value="Integrase_H2C2"/>
    <property type="match status" value="3"/>
</dbReference>
<keyword evidence="16" id="KW-0863">Zinc-finger</keyword>
<dbReference type="Pfam" id="PF00078">
    <property type="entry name" value="RVT_1"/>
    <property type="match status" value="3"/>
</dbReference>
<feature type="region of interest" description="Disordered" evidence="17">
    <location>
        <begin position="310"/>
        <end position="349"/>
    </location>
</feature>
<feature type="domain" description="Integrase catalytic" evidence="19">
    <location>
        <begin position="4065"/>
        <end position="4170"/>
    </location>
</feature>
<dbReference type="GO" id="GO:0006508">
    <property type="term" value="P:proteolysis"/>
    <property type="evidence" value="ECO:0007669"/>
    <property type="project" value="UniProtKB-KW"/>
</dbReference>
<evidence type="ECO:0000256" key="11">
    <source>
        <dbReference type="ARBA" id="ARBA00022908"/>
    </source>
</evidence>
<feature type="domain" description="CCHC-type" evidence="18">
    <location>
        <begin position="1808"/>
        <end position="1823"/>
    </location>
</feature>
<dbReference type="Gene3D" id="3.30.70.270">
    <property type="match status" value="9"/>
</dbReference>
<protein>
    <recommendedName>
        <fullName evidence="1">RNA-directed DNA polymerase</fullName>
        <ecNumber evidence="1">2.7.7.49</ecNumber>
    </recommendedName>
</protein>
<dbReference type="FunFam" id="3.30.70.270:FF:000020">
    <property type="entry name" value="Transposon Tf2-6 polyprotein-like Protein"/>
    <property type="match status" value="3"/>
</dbReference>
<keyword evidence="14" id="KW-0238">DNA-binding</keyword>
<dbReference type="GO" id="GO:0003677">
    <property type="term" value="F:DNA binding"/>
    <property type="evidence" value="ECO:0007669"/>
    <property type="project" value="UniProtKB-KW"/>
</dbReference>
<dbReference type="Pfam" id="PF00098">
    <property type="entry name" value="zf-CCHC"/>
    <property type="match status" value="3"/>
</dbReference>
<dbReference type="SUPFAM" id="SSF56672">
    <property type="entry name" value="DNA/RNA polymerases"/>
    <property type="match status" value="3"/>
</dbReference>
<evidence type="ECO:0000256" key="13">
    <source>
        <dbReference type="ARBA" id="ARBA00022932"/>
    </source>
</evidence>
<dbReference type="InterPro" id="IPR001878">
    <property type="entry name" value="Znf_CCHC"/>
</dbReference>
<dbReference type="InterPro" id="IPR041588">
    <property type="entry name" value="Integrase_H2C2"/>
</dbReference>
<evidence type="ECO:0000256" key="9">
    <source>
        <dbReference type="ARBA" id="ARBA00022801"/>
    </source>
</evidence>
<dbReference type="FunFam" id="3.10.10.10:FF:000007">
    <property type="entry name" value="Retrovirus-related Pol polyprotein from transposon 17.6-like Protein"/>
    <property type="match status" value="3"/>
</dbReference>
<dbReference type="GO" id="GO:0015074">
    <property type="term" value="P:DNA integration"/>
    <property type="evidence" value="ECO:0007669"/>
    <property type="project" value="UniProtKB-KW"/>
</dbReference>
<keyword evidence="6" id="KW-0479">Metal-binding</keyword>
<dbReference type="CDD" id="cd09274">
    <property type="entry name" value="RNase_HI_RT_Ty3"/>
    <property type="match status" value="3"/>
</dbReference>
<organism evidence="20">
    <name type="scientific">Solanum demissum</name>
    <name type="common">Wild potato</name>
    <dbReference type="NCBI Taxonomy" id="50514"/>
    <lineage>
        <taxon>Eukaryota</taxon>
        <taxon>Viridiplantae</taxon>
        <taxon>Streptophyta</taxon>
        <taxon>Embryophyta</taxon>
        <taxon>Tracheophyta</taxon>
        <taxon>Spermatophyta</taxon>
        <taxon>Magnoliopsida</taxon>
        <taxon>eudicotyledons</taxon>
        <taxon>Gunneridae</taxon>
        <taxon>Pentapetalae</taxon>
        <taxon>asterids</taxon>
        <taxon>lamiids</taxon>
        <taxon>Solanales</taxon>
        <taxon>Solanaceae</taxon>
        <taxon>Solanoideae</taxon>
        <taxon>Solaneae</taxon>
        <taxon>Solanum</taxon>
    </lineage>
</organism>
<dbReference type="Gene3D" id="4.10.60.10">
    <property type="entry name" value="Zinc finger, CCHC-type"/>
    <property type="match status" value="3"/>
</dbReference>
<gene>
    <name evidence="20" type="ORF">SDM1_46t00011</name>
</gene>
<feature type="region of interest" description="Disordered" evidence="17">
    <location>
        <begin position="3225"/>
        <end position="3294"/>
    </location>
</feature>
<feature type="region of interest" description="Disordered" evidence="17">
    <location>
        <begin position="1823"/>
        <end position="1859"/>
    </location>
</feature>
<dbReference type="Gene3D" id="1.10.340.70">
    <property type="match status" value="3"/>
</dbReference>
<dbReference type="PANTHER" id="PTHR37984:SF5">
    <property type="entry name" value="PROTEIN NYNRIN-LIKE"/>
    <property type="match status" value="1"/>
</dbReference>
<feature type="region of interest" description="Disordered" evidence="17">
    <location>
        <begin position="4518"/>
        <end position="4543"/>
    </location>
</feature>
<evidence type="ECO:0000259" key="18">
    <source>
        <dbReference type="PROSITE" id="PS50158"/>
    </source>
</evidence>
<dbReference type="PANTHER" id="PTHR37984">
    <property type="entry name" value="PROTEIN CBG26694"/>
    <property type="match status" value="1"/>
</dbReference>
<dbReference type="Pfam" id="PF17917">
    <property type="entry name" value="RT_RNaseH"/>
    <property type="match status" value="3"/>
</dbReference>
<evidence type="ECO:0000256" key="8">
    <source>
        <dbReference type="ARBA" id="ARBA00022759"/>
    </source>
</evidence>
<dbReference type="InterPro" id="IPR050951">
    <property type="entry name" value="Retrovirus_Pol_polyprotein"/>
</dbReference>
<keyword evidence="15" id="KW-0233">DNA recombination</keyword>
<feature type="compositionally biased region" description="Basic and acidic residues" evidence="17">
    <location>
        <begin position="16"/>
        <end position="25"/>
    </location>
</feature>
<feature type="compositionally biased region" description="Basic and acidic residues" evidence="17">
    <location>
        <begin position="1823"/>
        <end position="1832"/>
    </location>
</feature>
<dbReference type="GO" id="GO:0003887">
    <property type="term" value="F:DNA-directed DNA polymerase activity"/>
    <property type="evidence" value="ECO:0007669"/>
    <property type="project" value="UniProtKB-KW"/>
</dbReference>
<keyword evidence="16" id="KW-0862">Zinc</keyword>
<evidence type="ECO:0000256" key="1">
    <source>
        <dbReference type="ARBA" id="ARBA00012493"/>
    </source>
</evidence>
<dbReference type="Gene3D" id="2.40.70.10">
    <property type="entry name" value="Acid Proteases"/>
    <property type="match status" value="3"/>
</dbReference>
<dbReference type="InterPro" id="IPR021109">
    <property type="entry name" value="Peptidase_aspartic_dom_sf"/>
</dbReference>
<dbReference type="InterPro" id="IPR005162">
    <property type="entry name" value="Retrotrans_gag_dom"/>
</dbReference>
<dbReference type="InterPro" id="IPR043502">
    <property type="entry name" value="DNA/RNA_pol_sf"/>
</dbReference>
<evidence type="ECO:0000256" key="16">
    <source>
        <dbReference type="PROSITE-ProRule" id="PRU00047"/>
    </source>
</evidence>
<dbReference type="InterPro" id="IPR000477">
    <property type="entry name" value="RT_dom"/>
</dbReference>
<dbReference type="SUPFAM" id="SSF53098">
    <property type="entry name" value="Ribonuclease H-like"/>
    <property type="match status" value="3"/>
</dbReference>
<dbReference type="GO" id="GO:0004519">
    <property type="term" value="F:endonuclease activity"/>
    <property type="evidence" value="ECO:0007669"/>
    <property type="project" value="UniProtKB-KW"/>
</dbReference>
<keyword evidence="9" id="KW-0378">Hydrolase</keyword>
<feature type="domain" description="CCHC-type" evidence="18">
    <location>
        <begin position="3318"/>
        <end position="3333"/>
    </location>
</feature>
<evidence type="ECO:0000256" key="3">
    <source>
        <dbReference type="ARBA" id="ARBA00022679"/>
    </source>
</evidence>
<feature type="region of interest" description="Disordered" evidence="17">
    <location>
        <begin position="1715"/>
        <end position="1784"/>
    </location>
</feature>
<keyword evidence="3" id="KW-0808">Transferase</keyword>
<dbReference type="PROSITE" id="PS50994">
    <property type="entry name" value="INTEGRASE"/>
    <property type="match status" value="3"/>
</dbReference>
<evidence type="ECO:0000256" key="10">
    <source>
        <dbReference type="ARBA" id="ARBA00022842"/>
    </source>
</evidence>
<feature type="region of interest" description="Disordered" evidence="17">
    <location>
        <begin position="205"/>
        <end position="274"/>
    </location>
</feature>
<evidence type="ECO:0000256" key="14">
    <source>
        <dbReference type="ARBA" id="ARBA00023125"/>
    </source>
</evidence>
<dbReference type="InterPro" id="IPR043128">
    <property type="entry name" value="Rev_trsase/Diguanyl_cyclase"/>
</dbReference>
<keyword evidence="7" id="KW-0064">Aspartyl protease</keyword>
<dbReference type="InterPro" id="IPR012337">
    <property type="entry name" value="RNaseH-like_sf"/>
</dbReference>
<feature type="domain" description="CCHC-type" evidence="18">
    <location>
        <begin position="298"/>
        <end position="313"/>
    </location>
</feature>
<dbReference type="GO" id="GO:0003964">
    <property type="term" value="F:RNA-directed DNA polymerase activity"/>
    <property type="evidence" value="ECO:0007669"/>
    <property type="project" value="UniProtKB-KW"/>
</dbReference>